<dbReference type="FunFam" id="1.10.10.10:FF:000322">
    <property type="entry name" value="Probable disease resistance protein At1g63360"/>
    <property type="match status" value="1"/>
</dbReference>
<dbReference type="InterPro" id="IPR027417">
    <property type="entry name" value="P-loop_NTPase"/>
</dbReference>
<dbReference type="InterPro" id="IPR002182">
    <property type="entry name" value="NB-ARC"/>
</dbReference>
<dbReference type="Pfam" id="PF23598">
    <property type="entry name" value="LRR_14"/>
    <property type="match status" value="1"/>
</dbReference>
<dbReference type="EnsemblPlants" id="LPERR07G16780.1">
    <property type="protein sequence ID" value="LPERR07G16780.1"/>
    <property type="gene ID" value="LPERR07G16780"/>
</dbReference>
<evidence type="ECO:0000256" key="2">
    <source>
        <dbReference type="ARBA" id="ARBA00022821"/>
    </source>
</evidence>
<keyword evidence="7" id="KW-1185">Reference proteome</keyword>
<feature type="domain" description="NB-ARC" evidence="3">
    <location>
        <begin position="8"/>
        <end position="89"/>
    </location>
</feature>
<dbReference type="Gene3D" id="3.40.50.300">
    <property type="entry name" value="P-loop containing nucleotide triphosphate hydrolases"/>
    <property type="match status" value="1"/>
</dbReference>
<dbReference type="InterPro" id="IPR058922">
    <property type="entry name" value="WHD_DRP"/>
</dbReference>
<organism evidence="6 7">
    <name type="scientific">Leersia perrieri</name>
    <dbReference type="NCBI Taxonomy" id="77586"/>
    <lineage>
        <taxon>Eukaryota</taxon>
        <taxon>Viridiplantae</taxon>
        <taxon>Streptophyta</taxon>
        <taxon>Embryophyta</taxon>
        <taxon>Tracheophyta</taxon>
        <taxon>Spermatophyta</taxon>
        <taxon>Magnoliopsida</taxon>
        <taxon>Liliopsida</taxon>
        <taxon>Poales</taxon>
        <taxon>Poaceae</taxon>
        <taxon>BOP clade</taxon>
        <taxon>Oryzoideae</taxon>
        <taxon>Oryzeae</taxon>
        <taxon>Oryzinae</taxon>
        <taxon>Leersia</taxon>
    </lineage>
</organism>
<evidence type="ECO:0000259" key="5">
    <source>
        <dbReference type="Pfam" id="PF23598"/>
    </source>
</evidence>
<feature type="domain" description="Disease resistance protein winged helix" evidence="4">
    <location>
        <begin position="151"/>
        <end position="222"/>
    </location>
</feature>
<sequence length="622" mass="69918">MDEKVVPAHQLKVLSIVGFGGLGKTTLANEIYRKLGNQFQCRAFVSVSQKPNIGKILRTILSELGFRAPMDSNFEIWGESELISALKSFLVDKSHKQNNLKGYWEYIRNSLGVLGANFEVNPSLEGMRRILNLSYINLPHYLKACMVYLGIYPEDHTIEKIDLARQWVAEGFISKCHGIDPEDMATSYFNELINRSMIEPSYTSCNGEVISCRVHDMMLDLILHISRQDNFMTVVDDMQHLAGQRDKIRRLSVNLVGARDARGPGSVQLSQTRTLAIFGITLQLLPFLVEFKHLRVLIIEDGSRGGFLLPLLDLNVICHLFQLRYIRIMSRFHRVVLPRKIGALRQLETFEMDAEIESSDGHFCPKLPSDIVHMNQLMHLIVPSTIVLPSGIGNMKSLHTLFNFNLENSKDNFKGLRQLTNLTYLQISCDKPYTITSNDEKAARCRDVLRTCLEKLCNLKFLVMDVLEGDVGIIAQLPSLISVCMKIHGRPKEKIIIRGIGFPVLKSFAATCSRITYLVFEAGAMPKLESLVLKFNVTRWDRAGAAPSGVEHLSRLKEISARIGEYDAKESNIRAAESALRNLACMHPAHPKVIIDTVGGYIKFDEPDVGDEDAEGSCHSTS</sequence>
<evidence type="ECO:0000259" key="4">
    <source>
        <dbReference type="Pfam" id="PF23559"/>
    </source>
</evidence>
<dbReference type="AlphaFoldDB" id="A0A0D9X0L3"/>
<dbReference type="InterPro" id="IPR036388">
    <property type="entry name" value="WH-like_DNA-bd_sf"/>
</dbReference>
<dbReference type="STRING" id="77586.A0A0D9X0L3"/>
<feature type="domain" description="Disease resistance R13L4/SHOC-2-like LRR" evidence="5">
    <location>
        <begin position="271"/>
        <end position="462"/>
    </location>
</feature>
<dbReference type="InterPro" id="IPR055414">
    <property type="entry name" value="LRR_R13L4/SHOC2-like"/>
</dbReference>
<evidence type="ECO:0000259" key="3">
    <source>
        <dbReference type="Pfam" id="PF00931"/>
    </source>
</evidence>
<reference evidence="6 7" key="1">
    <citation type="submission" date="2012-08" db="EMBL/GenBank/DDBJ databases">
        <title>Oryza genome evolution.</title>
        <authorList>
            <person name="Wing R.A."/>
        </authorList>
    </citation>
    <scope>NUCLEOTIDE SEQUENCE</scope>
</reference>
<dbReference type="GO" id="GO:0043531">
    <property type="term" value="F:ADP binding"/>
    <property type="evidence" value="ECO:0007669"/>
    <property type="project" value="InterPro"/>
</dbReference>
<dbReference type="PANTHER" id="PTHR23155:SF906">
    <property type="entry name" value="OS08G0205100 PROTEIN"/>
    <property type="match status" value="1"/>
</dbReference>
<keyword evidence="1" id="KW-0677">Repeat</keyword>
<dbReference type="Gramene" id="LPERR07G16780.1">
    <property type="protein sequence ID" value="LPERR07G16780.1"/>
    <property type="gene ID" value="LPERR07G16780"/>
</dbReference>
<dbReference type="InterPro" id="IPR044974">
    <property type="entry name" value="Disease_R_plants"/>
</dbReference>
<dbReference type="Gene3D" id="1.10.10.10">
    <property type="entry name" value="Winged helix-like DNA-binding domain superfamily/Winged helix DNA-binding domain"/>
    <property type="match status" value="1"/>
</dbReference>
<dbReference type="SUPFAM" id="SSF52540">
    <property type="entry name" value="P-loop containing nucleoside triphosphate hydrolases"/>
    <property type="match status" value="1"/>
</dbReference>
<dbReference type="Proteomes" id="UP000032180">
    <property type="component" value="Chromosome 7"/>
</dbReference>
<accession>A0A0D9X0L3</accession>
<keyword evidence="2" id="KW-0611">Plant defense</keyword>
<proteinExistence type="predicted"/>
<dbReference type="SUPFAM" id="SSF52058">
    <property type="entry name" value="L domain-like"/>
    <property type="match status" value="1"/>
</dbReference>
<dbReference type="eggNOG" id="KOG4658">
    <property type="taxonomic scope" value="Eukaryota"/>
</dbReference>
<reference evidence="6" key="3">
    <citation type="submission" date="2015-04" db="UniProtKB">
        <authorList>
            <consortium name="EnsemblPlants"/>
        </authorList>
    </citation>
    <scope>IDENTIFICATION</scope>
</reference>
<dbReference type="Pfam" id="PF23559">
    <property type="entry name" value="WHD_DRP"/>
    <property type="match status" value="1"/>
</dbReference>
<evidence type="ECO:0000313" key="7">
    <source>
        <dbReference type="Proteomes" id="UP000032180"/>
    </source>
</evidence>
<dbReference type="Pfam" id="PF00931">
    <property type="entry name" value="NB-ARC"/>
    <property type="match status" value="1"/>
</dbReference>
<dbReference type="PANTHER" id="PTHR23155">
    <property type="entry name" value="DISEASE RESISTANCE PROTEIN RP"/>
    <property type="match status" value="1"/>
</dbReference>
<protein>
    <submittedName>
        <fullName evidence="6">Uncharacterized protein</fullName>
    </submittedName>
</protein>
<dbReference type="GO" id="GO:0002758">
    <property type="term" value="P:innate immune response-activating signaling pathway"/>
    <property type="evidence" value="ECO:0007669"/>
    <property type="project" value="UniProtKB-ARBA"/>
</dbReference>
<evidence type="ECO:0000313" key="6">
    <source>
        <dbReference type="EnsemblPlants" id="LPERR07G16780.1"/>
    </source>
</evidence>
<name>A0A0D9X0L3_9ORYZ</name>
<evidence type="ECO:0000256" key="1">
    <source>
        <dbReference type="ARBA" id="ARBA00022737"/>
    </source>
</evidence>
<dbReference type="HOGENOM" id="CLU_000837_25_1_1"/>
<dbReference type="Gene3D" id="3.80.10.10">
    <property type="entry name" value="Ribonuclease Inhibitor"/>
    <property type="match status" value="1"/>
</dbReference>
<dbReference type="GO" id="GO:0042742">
    <property type="term" value="P:defense response to bacterium"/>
    <property type="evidence" value="ECO:0007669"/>
    <property type="project" value="UniProtKB-ARBA"/>
</dbReference>
<reference evidence="7" key="2">
    <citation type="submission" date="2013-12" db="EMBL/GenBank/DDBJ databases">
        <authorList>
            <person name="Yu Y."/>
            <person name="Lee S."/>
            <person name="de Baynast K."/>
            <person name="Wissotski M."/>
            <person name="Liu L."/>
            <person name="Talag J."/>
            <person name="Goicoechea J."/>
            <person name="Angelova A."/>
            <person name="Jetty R."/>
            <person name="Kudrna D."/>
            <person name="Golser W."/>
            <person name="Rivera L."/>
            <person name="Zhang J."/>
            <person name="Wing R."/>
        </authorList>
    </citation>
    <scope>NUCLEOTIDE SEQUENCE</scope>
</reference>
<dbReference type="GO" id="GO:0009626">
    <property type="term" value="P:plant-type hypersensitive response"/>
    <property type="evidence" value="ECO:0007669"/>
    <property type="project" value="UniProtKB-ARBA"/>
</dbReference>
<dbReference type="InterPro" id="IPR032675">
    <property type="entry name" value="LRR_dom_sf"/>
</dbReference>